<evidence type="ECO:0000313" key="2">
    <source>
        <dbReference type="EMBL" id="KAA8646746.1"/>
    </source>
</evidence>
<organism evidence="2 3">
    <name type="scientific">Aspergillus tanneri</name>
    <dbReference type="NCBI Taxonomy" id="1220188"/>
    <lineage>
        <taxon>Eukaryota</taxon>
        <taxon>Fungi</taxon>
        <taxon>Dikarya</taxon>
        <taxon>Ascomycota</taxon>
        <taxon>Pezizomycotina</taxon>
        <taxon>Eurotiomycetes</taxon>
        <taxon>Eurotiomycetidae</taxon>
        <taxon>Eurotiales</taxon>
        <taxon>Aspergillaceae</taxon>
        <taxon>Aspergillus</taxon>
        <taxon>Aspergillus subgen. Circumdati</taxon>
    </lineage>
</organism>
<sequence length="92" mass="10782">MQEAEEKKHRKEEEKAAKEAAIQLQNEINLANQDKKNIKKPSTAEEIEDINKKSKEEVEEAHVMFRVVSRVRELCTHNLVNMKRLKKTITAR</sequence>
<dbReference type="GeneID" id="54328123"/>
<evidence type="ECO:0000313" key="3">
    <source>
        <dbReference type="Proteomes" id="UP000324241"/>
    </source>
</evidence>
<dbReference type="RefSeq" id="XP_033426107.1">
    <property type="nucleotide sequence ID" value="XM_033570075.1"/>
</dbReference>
<reference evidence="2 3" key="1">
    <citation type="submission" date="2019-08" db="EMBL/GenBank/DDBJ databases">
        <title>The genome sequence of a newly discovered highly antifungal drug resistant Aspergillus species, Aspergillus tanneri NIH 1004.</title>
        <authorList>
            <person name="Mounaud S."/>
            <person name="Singh I."/>
            <person name="Joardar V."/>
            <person name="Pakala S."/>
            <person name="Pakala S."/>
            <person name="Venepally P."/>
            <person name="Chung J.K."/>
            <person name="Losada L."/>
            <person name="Nierman W.C."/>
        </authorList>
    </citation>
    <scope>NUCLEOTIDE SEQUENCE [LARGE SCALE GENOMIC DNA]</scope>
    <source>
        <strain evidence="2 3">NIH1004</strain>
    </source>
</reference>
<comment type="caution">
    <text evidence="2">The sequence shown here is derived from an EMBL/GenBank/DDBJ whole genome shotgun (WGS) entry which is preliminary data.</text>
</comment>
<feature type="coiled-coil region" evidence="1">
    <location>
        <begin position="1"/>
        <end position="34"/>
    </location>
</feature>
<protein>
    <submittedName>
        <fullName evidence="2">Uncharacterized protein</fullName>
    </submittedName>
</protein>
<gene>
    <name evidence="2" type="ORF">ATNIH1004_005421</name>
</gene>
<dbReference type="Proteomes" id="UP000324241">
    <property type="component" value="Unassembled WGS sequence"/>
</dbReference>
<dbReference type="AlphaFoldDB" id="A0A5M9MLG4"/>
<proteinExistence type="predicted"/>
<keyword evidence="1" id="KW-0175">Coiled coil</keyword>
<dbReference type="EMBL" id="QUQM01000004">
    <property type="protein sequence ID" value="KAA8646746.1"/>
    <property type="molecule type" value="Genomic_DNA"/>
</dbReference>
<name>A0A5M9MLG4_9EURO</name>
<evidence type="ECO:0000256" key="1">
    <source>
        <dbReference type="SAM" id="Coils"/>
    </source>
</evidence>
<accession>A0A5M9MLG4</accession>